<dbReference type="Gene3D" id="1.10.287.110">
    <property type="entry name" value="DnaJ domain"/>
    <property type="match status" value="1"/>
</dbReference>
<evidence type="ECO:0000256" key="6">
    <source>
        <dbReference type="ARBA" id="ARBA00022792"/>
    </source>
</evidence>
<keyword evidence="7" id="KW-0653">Protein transport</keyword>
<evidence type="ECO:0000256" key="11">
    <source>
        <dbReference type="ARBA" id="ARBA00030422"/>
    </source>
</evidence>
<evidence type="ECO:0000256" key="4">
    <source>
        <dbReference type="ARBA" id="ARBA00020721"/>
    </source>
</evidence>
<feature type="region of interest" description="Disordered" evidence="13">
    <location>
        <begin position="239"/>
        <end position="265"/>
    </location>
</feature>
<keyword evidence="10" id="KW-0472">Membrane</keyword>
<proteinExistence type="inferred from homology"/>
<protein>
    <recommendedName>
        <fullName evidence="4">Mitochondrial import inner membrane translocase subunit TIM16</fullName>
    </recommendedName>
    <alternativeName>
        <fullName evidence="3">Mitochondrial import inner membrane translocase subunit tim16</fullName>
    </alternativeName>
    <alternativeName>
        <fullName evidence="11 12">Presequence translocated-associated motor subunit PAM16</fullName>
    </alternativeName>
</protein>
<dbReference type="FunFam" id="1.10.287.110:FF:000006">
    <property type="entry name" value="Import inner membrane translocase subunit TIM16"/>
    <property type="match status" value="1"/>
</dbReference>
<evidence type="ECO:0000256" key="10">
    <source>
        <dbReference type="ARBA" id="ARBA00023136"/>
    </source>
</evidence>
<evidence type="ECO:0000256" key="12">
    <source>
        <dbReference type="ARBA" id="ARBA00031407"/>
    </source>
</evidence>
<keyword evidence="6" id="KW-0999">Mitochondrion inner membrane</keyword>
<accession>A0AA97P6L5</accession>
<dbReference type="Proteomes" id="UP000011086">
    <property type="component" value="Unassembled WGS sequence"/>
</dbReference>
<feature type="region of interest" description="Disordered" evidence="13">
    <location>
        <begin position="16"/>
        <end position="72"/>
    </location>
</feature>
<dbReference type="GO" id="GO:0005744">
    <property type="term" value="C:TIM23 mitochondrial import inner membrane translocase complex"/>
    <property type="evidence" value="ECO:0007669"/>
    <property type="project" value="InterPro"/>
</dbReference>
<dbReference type="InterPro" id="IPR036869">
    <property type="entry name" value="J_dom_sf"/>
</dbReference>
<evidence type="ECO:0000256" key="7">
    <source>
        <dbReference type="ARBA" id="ARBA00022927"/>
    </source>
</evidence>
<reference evidence="14" key="1">
    <citation type="journal article" date="2012" name="PLoS Genet.">
        <title>Comparative analysis of the genomes of two field isolates of the rice blast fungus Magnaporthe oryzae.</title>
        <authorList>
            <person name="Xue M."/>
            <person name="Yang J."/>
            <person name="Li Z."/>
            <person name="Hu S."/>
            <person name="Yao N."/>
            <person name="Dean R.A."/>
            <person name="Zhao W."/>
            <person name="Shen M."/>
            <person name="Zhang H."/>
            <person name="Li C."/>
            <person name="Liu L."/>
            <person name="Cao L."/>
            <person name="Xu X."/>
            <person name="Xing Y."/>
            <person name="Hsiang T."/>
            <person name="Zhang Z."/>
            <person name="Xu J.R."/>
            <person name="Peng Y.L."/>
        </authorList>
    </citation>
    <scope>NUCLEOTIDE SEQUENCE</scope>
    <source>
        <strain evidence="14">Y34</strain>
    </source>
</reference>
<evidence type="ECO:0000256" key="8">
    <source>
        <dbReference type="ARBA" id="ARBA00023010"/>
    </source>
</evidence>
<evidence type="ECO:0000256" key="1">
    <source>
        <dbReference type="ARBA" id="ARBA00004637"/>
    </source>
</evidence>
<keyword evidence="8" id="KW-0811">Translocation</keyword>
<dbReference type="PANTHER" id="PTHR12388:SF0">
    <property type="entry name" value="MITOCHONDRIAL IMPORT INNER MEMBRANE TRANSLOCASE SUBUNIT TIM16"/>
    <property type="match status" value="1"/>
</dbReference>
<feature type="compositionally biased region" description="Polar residues" evidence="13">
    <location>
        <begin position="27"/>
        <end position="45"/>
    </location>
</feature>
<dbReference type="GO" id="GO:0030150">
    <property type="term" value="P:protein import into mitochondrial matrix"/>
    <property type="evidence" value="ECO:0007669"/>
    <property type="project" value="InterPro"/>
</dbReference>
<gene>
    <name evidence="14" type="ORF">OOU_Y34scaffold00203g116</name>
</gene>
<dbReference type="AlphaFoldDB" id="A0AA97P6L5"/>
<sequence length="265" mass="28898">MGIGGDRCFAGAAISEFSRTSSRRQNKPQAGVSTKKTDAHSNTTGHAKPRVKAPQVHASSSPLRNHNSLESASQNSQWYDSISTVASLPPLRSPLWRETFPAKGFALVFDPLTNLVLVLQAHRIITQAIITGGRVFGRAFGEAYRHAQQSSAYQRAQAKAGGSAGGMGGAGSMTTQEACQILNVKEPSPTAESLEEVHSRFKRLFDANDPEKGGSFYLQSKILRARERLEADLRPKMEQAELDAEVQAGWKPNLYKEKPKEPPKL</sequence>
<comment type="subcellular location">
    <subcellularLocation>
        <location evidence="1">Mitochondrion inner membrane</location>
        <topology evidence="1">Peripheral membrane protein</topology>
    </subcellularLocation>
</comment>
<dbReference type="Pfam" id="PF03656">
    <property type="entry name" value="Pam16"/>
    <property type="match status" value="1"/>
</dbReference>
<dbReference type="EMBL" id="JH793138">
    <property type="protein sequence ID" value="ELQ42627.1"/>
    <property type="molecule type" value="Genomic_DNA"/>
</dbReference>
<evidence type="ECO:0000256" key="9">
    <source>
        <dbReference type="ARBA" id="ARBA00023128"/>
    </source>
</evidence>
<comment type="similarity">
    <text evidence="2">Belongs to the TIM16/PAM16 family.</text>
</comment>
<keyword evidence="9" id="KW-0496">Mitochondrion</keyword>
<evidence type="ECO:0000256" key="13">
    <source>
        <dbReference type="SAM" id="MobiDB-lite"/>
    </source>
</evidence>
<evidence type="ECO:0000256" key="5">
    <source>
        <dbReference type="ARBA" id="ARBA00022448"/>
    </source>
</evidence>
<evidence type="ECO:0000313" key="14">
    <source>
        <dbReference type="EMBL" id="ELQ42627.1"/>
    </source>
</evidence>
<organism evidence="14">
    <name type="scientific">Pyricularia oryzae (strain Y34)</name>
    <name type="common">Rice blast fungus</name>
    <name type="synonym">Magnaporthe oryzae</name>
    <dbReference type="NCBI Taxonomy" id="1143189"/>
    <lineage>
        <taxon>Eukaryota</taxon>
        <taxon>Fungi</taxon>
        <taxon>Dikarya</taxon>
        <taxon>Ascomycota</taxon>
        <taxon>Pezizomycotina</taxon>
        <taxon>Sordariomycetes</taxon>
        <taxon>Sordariomycetidae</taxon>
        <taxon>Magnaporthales</taxon>
        <taxon>Pyriculariaceae</taxon>
        <taxon>Pyricularia</taxon>
    </lineage>
</organism>
<evidence type="ECO:0000256" key="3">
    <source>
        <dbReference type="ARBA" id="ARBA00013571"/>
    </source>
</evidence>
<dbReference type="PANTHER" id="PTHR12388">
    <property type="entry name" value="MITOCHONDRIA ASSOCIATED GRANULOCYTE MACROPHAGE CSF SIGNALING MOLECULE"/>
    <property type="match status" value="1"/>
</dbReference>
<feature type="compositionally biased region" description="Polar residues" evidence="13">
    <location>
        <begin position="57"/>
        <end position="72"/>
    </location>
</feature>
<keyword evidence="5" id="KW-0813">Transport</keyword>
<name>A0AA97P6L5_PYRO3</name>
<dbReference type="InterPro" id="IPR005341">
    <property type="entry name" value="Tim16"/>
</dbReference>
<feature type="compositionally biased region" description="Basic and acidic residues" evidence="13">
    <location>
        <begin position="254"/>
        <end position="265"/>
    </location>
</feature>
<evidence type="ECO:0000256" key="2">
    <source>
        <dbReference type="ARBA" id="ARBA00008817"/>
    </source>
</evidence>